<dbReference type="RefSeq" id="WP_156270746.1">
    <property type="nucleotide sequence ID" value="NZ_WOGU01000022.1"/>
</dbReference>
<dbReference type="AlphaFoldDB" id="A0A6N8GVP1"/>
<dbReference type="EMBL" id="WOGU01000022">
    <property type="protein sequence ID" value="MUN64874.1"/>
    <property type="molecule type" value="Genomic_DNA"/>
</dbReference>
<evidence type="ECO:0000256" key="1">
    <source>
        <dbReference type="SAM" id="Phobius"/>
    </source>
</evidence>
<keyword evidence="1" id="KW-0812">Transmembrane</keyword>
<feature type="transmembrane region" description="Helical" evidence="1">
    <location>
        <begin position="23"/>
        <end position="42"/>
    </location>
</feature>
<keyword evidence="1" id="KW-1133">Transmembrane helix</keyword>
<gene>
    <name evidence="2" type="ORF">GMA12_17300</name>
</gene>
<evidence type="ECO:0000313" key="2">
    <source>
        <dbReference type="EMBL" id="MUN64874.1"/>
    </source>
</evidence>
<proteinExistence type="predicted"/>
<accession>A0A6N8GVP1</accession>
<dbReference type="Proteomes" id="UP000436989">
    <property type="component" value="Unassembled WGS sequence"/>
</dbReference>
<keyword evidence="1" id="KW-0472">Membrane</keyword>
<reference evidence="2 3" key="1">
    <citation type="submission" date="2019-12" db="EMBL/GenBank/DDBJ databases">
        <authorList>
            <person name="Shi Y."/>
        </authorList>
    </citation>
    <scope>NUCLEOTIDE SEQUENCE [LARGE SCALE GENOMIC DNA]</scope>
    <source>
        <strain evidence="2 3">JCM 17929</strain>
    </source>
</reference>
<comment type="caution">
    <text evidence="2">The sequence shown here is derived from an EMBL/GenBank/DDBJ whole genome shotgun (WGS) entry which is preliminary data.</text>
</comment>
<protein>
    <submittedName>
        <fullName evidence="2">Uncharacterized protein</fullName>
    </submittedName>
</protein>
<sequence length="46" mass="5215">MVVYGSVLAGLLLYIFWRGAVDLRLALVLAVVPVALILTWLWSRMR</sequence>
<organism evidence="2 3">
    <name type="scientific">Kocuria sediminis</name>
    <dbReference type="NCBI Taxonomy" id="1038857"/>
    <lineage>
        <taxon>Bacteria</taxon>
        <taxon>Bacillati</taxon>
        <taxon>Actinomycetota</taxon>
        <taxon>Actinomycetes</taxon>
        <taxon>Micrococcales</taxon>
        <taxon>Micrococcaceae</taxon>
        <taxon>Kocuria</taxon>
    </lineage>
</organism>
<name>A0A6N8GVP1_9MICC</name>
<evidence type="ECO:0000313" key="3">
    <source>
        <dbReference type="Proteomes" id="UP000436989"/>
    </source>
</evidence>
<keyword evidence="3" id="KW-1185">Reference proteome</keyword>